<accession>A0A1I5I6I4</accession>
<keyword evidence="1" id="KW-1133">Transmembrane helix</keyword>
<name>A0A1I5I6I4_9FIRM</name>
<dbReference type="AlphaFoldDB" id="A0A1I5I6I4"/>
<keyword evidence="1" id="KW-0472">Membrane</keyword>
<protein>
    <submittedName>
        <fullName evidence="2">Uncharacterized protein</fullName>
    </submittedName>
</protein>
<keyword evidence="3" id="KW-1185">Reference proteome</keyword>
<gene>
    <name evidence="2" type="ORF">SAMN04489757_1408</name>
</gene>
<dbReference type="STRING" id="1527.SAMN04489757_1408"/>
<keyword evidence="1" id="KW-0812">Transmembrane</keyword>
<organism evidence="2 3">
    <name type="scientific">Anaerocolumna aminovalerica</name>
    <dbReference type="NCBI Taxonomy" id="1527"/>
    <lineage>
        <taxon>Bacteria</taxon>
        <taxon>Bacillati</taxon>
        <taxon>Bacillota</taxon>
        <taxon>Clostridia</taxon>
        <taxon>Lachnospirales</taxon>
        <taxon>Lachnospiraceae</taxon>
        <taxon>Anaerocolumna</taxon>
    </lineage>
</organism>
<dbReference type="EMBL" id="FOWD01000040">
    <property type="protein sequence ID" value="SFO56234.1"/>
    <property type="molecule type" value="Genomic_DNA"/>
</dbReference>
<proteinExistence type="predicted"/>
<sequence length="107" mass="12377">MMKNNIIIRNLINGWNKTHFKISLFITVILTMCLPSSSVGEGILKYEYGFPINVITIYQRKETSNWFFNNFFNGNAGILFNPLSIIVNAIIIYVIVLNFKRILKSNK</sequence>
<evidence type="ECO:0000313" key="2">
    <source>
        <dbReference type="EMBL" id="SFO56234.1"/>
    </source>
</evidence>
<dbReference type="Proteomes" id="UP000198806">
    <property type="component" value="Unassembled WGS sequence"/>
</dbReference>
<evidence type="ECO:0000313" key="3">
    <source>
        <dbReference type="Proteomes" id="UP000198806"/>
    </source>
</evidence>
<reference evidence="2 3" key="1">
    <citation type="submission" date="2016-10" db="EMBL/GenBank/DDBJ databases">
        <authorList>
            <person name="de Groot N.N."/>
        </authorList>
    </citation>
    <scope>NUCLEOTIDE SEQUENCE [LARGE SCALE GENOMIC DNA]</scope>
    <source>
        <strain evidence="2 3">DSM 1283</strain>
    </source>
</reference>
<evidence type="ECO:0000256" key="1">
    <source>
        <dbReference type="SAM" id="Phobius"/>
    </source>
</evidence>
<feature type="transmembrane region" description="Helical" evidence="1">
    <location>
        <begin position="78"/>
        <end position="99"/>
    </location>
</feature>